<dbReference type="Proteomes" id="UP000085678">
    <property type="component" value="Unplaced"/>
</dbReference>
<feature type="coiled-coil region" evidence="1">
    <location>
        <begin position="1004"/>
        <end position="1089"/>
    </location>
</feature>
<feature type="region of interest" description="Disordered" evidence="2">
    <location>
        <begin position="1275"/>
        <end position="1298"/>
    </location>
</feature>
<feature type="region of interest" description="Disordered" evidence="2">
    <location>
        <begin position="1587"/>
        <end position="1610"/>
    </location>
</feature>
<keyword evidence="1" id="KW-0175">Coiled coil</keyword>
<feature type="compositionally biased region" description="Basic residues" evidence="2">
    <location>
        <begin position="78"/>
        <end position="89"/>
    </location>
</feature>
<feature type="coiled-coil region" evidence="1">
    <location>
        <begin position="1301"/>
        <end position="1360"/>
    </location>
</feature>
<organism evidence="3 4">
    <name type="scientific">Lingula anatina</name>
    <name type="common">Brachiopod</name>
    <name type="synonym">Lingula unguis</name>
    <dbReference type="NCBI Taxonomy" id="7574"/>
    <lineage>
        <taxon>Eukaryota</taxon>
        <taxon>Metazoa</taxon>
        <taxon>Spiralia</taxon>
        <taxon>Lophotrochozoa</taxon>
        <taxon>Brachiopoda</taxon>
        <taxon>Linguliformea</taxon>
        <taxon>Lingulata</taxon>
        <taxon>Lingulida</taxon>
        <taxon>Linguloidea</taxon>
        <taxon>Lingulidae</taxon>
        <taxon>Lingula</taxon>
    </lineage>
</organism>
<evidence type="ECO:0000313" key="3">
    <source>
        <dbReference type="Proteomes" id="UP000085678"/>
    </source>
</evidence>
<protein>
    <submittedName>
        <fullName evidence="4">Myosin-11 isoform X1</fullName>
    </submittedName>
</protein>
<keyword evidence="3" id="KW-1185">Reference proteome</keyword>
<reference evidence="4" key="1">
    <citation type="submission" date="2025-08" db="UniProtKB">
        <authorList>
            <consortium name="RefSeq"/>
        </authorList>
    </citation>
    <scope>IDENTIFICATION</scope>
    <source>
        <tissue evidence="4">Gonads</tissue>
    </source>
</reference>
<accession>A0A1S3HFG0</accession>
<feature type="compositionally biased region" description="Low complexity" evidence="2">
    <location>
        <begin position="124"/>
        <end position="137"/>
    </location>
</feature>
<feature type="compositionally biased region" description="Polar residues" evidence="2">
    <location>
        <begin position="138"/>
        <end position="151"/>
    </location>
</feature>
<feature type="region of interest" description="Disordered" evidence="2">
    <location>
        <begin position="280"/>
        <end position="333"/>
    </location>
</feature>
<feature type="compositionally biased region" description="Basic and acidic residues" evidence="2">
    <location>
        <begin position="90"/>
        <end position="104"/>
    </location>
</feature>
<feature type="region of interest" description="Disordered" evidence="2">
    <location>
        <begin position="36"/>
        <end position="151"/>
    </location>
</feature>
<feature type="region of interest" description="Disordered" evidence="2">
    <location>
        <begin position="424"/>
        <end position="446"/>
    </location>
</feature>
<feature type="region of interest" description="Disordered" evidence="2">
    <location>
        <begin position="1452"/>
        <end position="1473"/>
    </location>
</feature>
<proteinExistence type="predicted"/>
<evidence type="ECO:0000256" key="1">
    <source>
        <dbReference type="SAM" id="Coils"/>
    </source>
</evidence>
<evidence type="ECO:0000313" key="4">
    <source>
        <dbReference type="RefSeq" id="XP_013384206.1"/>
    </source>
</evidence>
<dbReference type="KEGG" id="lak:106154407"/>
<feature type="compositionally biased region" description="Acidic residues" evidence="2">
    <location>
        <begin position="302"/>
        <end position="312"/>
    </location>
</feature>
<dbReference type="PANTHER" id="PTHR39867:SF1">
    <property type="entry name" value="HELICASE ATP-BINDING DOMAIN-CONTAINING PROTEIN"/>
    <property type="match status" value="1"/>
</dbReference>
<feature type="compositionally biased region" description="Acidic residues" evidence="2">
    <location>
        <begin position="46"/>
        <end position="62"/>
    </location>
</feature>
<dbReference type="InParanoid" id="A0A1S3HFG0"/>
<dbReference type="OrthoDB" id="6288553at2759"/>
<feature type="region of interest" description="Disordered" evidence="2">
    <location>
        <begin position="219"/>
        <end position="242"/>
    </location>
</feature>
<dbReference type="RefSeq" id="XP_013384206.1">
    <property type="nucleotide sequence ID" value="XM_013528752.2"/>
</dbReference>
<feature type="coiled-coil region" evidence="1">
    <location>
        <begin position="762"/>
        <end position="971"/>
    </location>
</feature>
<gene>
    <name evidence="4" type="primary">LOC106154407</name>
</gene>
<sequence length="1610" mass="185900">MEDQEFFVEWFHWEYDTSSDAETGTETDVDIQEFETNQRNQFDAMDACDADGEWSEGSEEEAAALSEPDSEHSEPVKSPKKNVSKKNKKQQQDSQEKKQQEQRQSKQNLGKSKELSYLGRNSPLRTRTQSLQSLQSTKLQPVLSSENKNKSLYRSVDDILDRIDTELLALTAVQTSFPSSTPLSNERKRLSKSEKDLLKCQGVEFDTADEVDVHPKLQDQQSFRTLSDKDGADTGLGSGSMMDSMISLSTEIDLHQPQQQQEQGDRLQDLQQQLEIVSEEEKQLQDGADEDQELDTTMKEEEQSESDDEEDQEFPKADSDLDSDTAQQIEEKFQAIMKKKRGGYLRGLKFTGSLSDVESVKTEDFEEEFQESMIHVVPLKTNFAARPVGKLHVYNTGGRKKSTDTDSIKTEDFERAFKKTVVKPADALPPKSVPKKKGQASDTESVRTEDFELQFTKALVKDALPKYLRPKSKQPKARYKPSSGSDVDSVKTEDFELNFKSLMVKQVAGVPLTSFDPTTIDSDIDTIHTQAVQEKFQQALGSSRFLTRSFEDSDVSDIDAGRPTIAVRENLSPGSSAHLPTVANKMDFIADVLSPEKKKSPFKRHERVGPHGIKTKTKINKTLEDDEEIDDDVAAEALEIERESLRIMHEMEVERKGQMISTPKTTHANRTRSPDISAITPKTSGKVFQARSNELKELTRSLHQTWDEKQALEQELKTVQDTLKKGRADVKHIEKLTKENRTKAEDVRSELMLAEFKRDKSIKELEHITEDLAKKRRKAKELEAKIDAMHDDLRNADTLSMPRDELSELLKEHVELKKKLREGHAAELERDELEKQLDATKEELFHEQKRAREKEEELEEEVEATKNQLEELQAAKENLDQQLEKLQNRFRDIDKEKNMVIKEKSAEYEHLRERMQNDMLELKKQTTVQLAELKELLKLEREKCNSLQEEINHKDELNLKLRDQVIELEQEMCQDTEIKDSVIEENQKVIKQLKKEKPGQLKEKLLADAKKAAEQDKLDALENQRKTLLAEHKDKSKQLEERLLQQVTDHKNALWAKDEELLMVRERLLQQEEATRKLGEKLRREAQDQIQNAIAKERENWDKEKERLLKRELSQLQEETSRVTSKLKDELENEKSQNSLLADKLEQLKDELEEEKRQAYQAYKDKLTAISQAKEEAKQEQQSKLEQVKDMFEREKMREVETLKETIKKQEEELRTLRLDRQMALQKERESSTHSERTEKTVIFEINEECRRAADLLGLTPRTVNLSSFKLENSMKTPNKSVNKNSVTYSSPSKSPTSAALANLRATNEELRNHVEELKQELDTLKSASSRSQHQQLEEIERLKQNLQREKEMELETLREGLIQEHMDEISQLQASLGKDNALRQLLSTKDKELQEIQHNMNAWKEETADKLARKFEEELNKELEKRLKDYKKMQRKNTEQQKQIDKLEEEVRRLSFSSTPSPSPGSKSPAFEDASTIRLLRHLQDKVKHLRNENTSLKLAGGSGSPSLSTSTPNLSNLSLSVHSGKTDDEYLKLLEQRARDAERAAEMAEERAQRNQHILTEKMTELSKMQETLAHQTKELMQMERAYSHLKQRSPSPTRSFRNSHTTR</sequence>
<feature type="compositionally biased region" description="Polar residues" evidence="2">
    <location>
        <begin position="1595"/>
        <end position="1610"/>
    </location>
</feature>
<feature type="coiled-coil region" evidence="1">
    <location>
        <begin position="1113"/>
        <end position="1227"/>
    </location>
</feature>
<name>A0A1S3HFG0_LINAN</name>
<feature type="compositionally biased region" description="Low complexity" evidence="2">
    <location>
        <begin position="1456"/>
        <end position="1470"/>
    </location>
</feature>
<dbReference type="PANTHER" id="PTHR39867">
    <property type="entry name" value="HELICASE ATP-BINDING DOMAIN-CONTAINING PROTEIN"/>
    <property type="match status" value="1"/>
</dbReference>
<evidence type="ECO:0000256" key="2">
    <source>
        <dbReference type="SAM" id="MobiDB-lite"/>
    </source>
</evidence>
<feature type="coiled-coil region" evidence="1">
    <location>
        <begin position="695"/>
        <end position="729"/>
    </location>
</feature>
<dbReference type="GeneID" id="106154407"/>